<dbReference type="Gene3D" id="3.30.420.40">
    <property type="match status" value="2"/>
</dbReference>
<proteinExistence type="inferred from homology"/>
<evidence type="ECO:0000256" key="1">
    <source>
        <dbReference type="ARBA" id="ARBA00006479"/>
    </source>
</evidence>
<dbReference type="PANTHER" id="PTHR18964:SF169">
    <property type="entry name" value="N-ACETYLMANNOSAMINE KINASE"/>
    <property type="match status" value="1"/>
</dbReference>
<dbReference type="Pfam" id="PF00480">
    <property type="entry name" value="ROK"/>
    <property type="match status" value="1"/>
</dbReference>
<protein>
    <submittedName>
        <fullName evidence="2">Glucokinase</fullName>
        <ecNumber evidence="2">2.7.1.2</ecNumber>
    </submittedName>
</protein>
<organism evidence="2 3">
    <name type="scientific">Micromonospora polyrhachis</name>
    <dbReference type="NCBI Taxonomy" id="1282883"/>
    <lineage>
        <taxon>Bacteria</taxon>
        <taxon>Bacillati</taxon>
        <taxon>Actinomycetota</taxon>
        <taxon>Actinomycetes</taxon>
        <taxon>Micromonosporales</taxon>
        <taxon>Micromonosporaceae</taxon>
        <taxon>Micromonospora</taxon>
    </lineage>
</organism>
<reference evidence="2 3" key="1">
    <citation type="submission" date="2020-08" db="EMBL/GenBank/DDBJ databases">
        <title>Sequencing the genomes of 1000 actinobacteria strains.</title>
        <authorList>
            <person name="Klenk H.-P."/>
        </authorList>
    </citation>
    <scope>NUCLEOTIDE SEQUENCE [LARGE SCALE GENOMIC DNA]</scope>
    <source>
        <strain evidence="2 3">DSM 45886</strain>
    </source>
</reference>
<comment type="similarity">
    <text evidence="1">Belongs to the ROK (NagC/XylR) family.</text>
</comment>
<accession>A0A7W7WQE3</accession>
<keyword evidence="2" id="KW-0418">Kinase</keyword>
<dbReference type="RefSeq" id="WP_184536009.1">
    <property type="nucleotide sequence ID" value="NZ_JACHJW010000001.1"/>
</dbReference>
<dbReference type="PANTHER" id="PTHR18964">
    <property type="entry name" value="ROK (REPRESSOR, ORF, KINASE) FAMILY"/>
    <property type="match status" value="1"/>
</dbReference>
<dbReference type="Proteomes" id="UP000578819">
    <property type="component" value="Unassembled WGS sequence"/>
</dbReference>
<dbReference type="AlphaFoldDB" id="A0A7W7WQE3"/>
<dbReference type="InterPro" id="IPR000600">
    <property type="entry name" value="ROK"/>
</dbReference>
<keyword evidence="3" id="KW-1185">Reference proteome</keyword>
<keyword evidence="2" id="KW-0808">Transferase</keyword>
<name>A0A7W7WQE3_9ACTN</name>
<evidence type="ECO:0000313" key="3">
    <source>
        <dbReference type="Proteomes" id="UP000578819"/>
    </source>
</evidence>
<dbReference type="InterPro" id="IPR043129">
    <property type="entry name" value="ATPase_NBD"/>
</dbReference>
<dbReference type="EC" id="2.7.1.2" evidence="2"/>
<dbReference type="SUPFAM" id="SSF53067">
    <property type="entry name" value="Actin-like ATPase domain"/>
    <property type="match status" value="1"/>
</dbReference>
<dbReference type="EMBL" id="JACHJW010000001">
    <property type="protein sequence ID" value="MBB4960196.1"/>
    <property type="molecule type" value="Genomic_DNA"/>
</dbReference>
<gene>
    <name evidence="2" type="ORF">FHR38_003929</name>
</gene>
<dbReference type="GO" id="GO:0004340">
    <property type="term" value="F:glucokinase activity"/>
    <property type="evidence" value="ECO:0007669"/>
    <property type="project" value="UniProtKB-EC"/>
</dbReference>
<comment type="caution">
    <text evidence="2">The sequence shown here is derived from an EMBL/GenBank/DDBJ whole genome shotgun (WGS) entry which is preliminary data.</text>
</comment>
<evidence type="ECO:0000313" key="2">
    <source>
        <dbReference type="EMBL" id="MBB4960196.1"/>
    </source>
</evidence>
<sequence length="329" mass="32673">MSNPQHHHVGIDTLHVGVGIDTLHIGIDIGGTKTLAVLVTPAGEVVARSTAGTPARQGPAAVLETAAGLVRRLLPDNAGDALVTVGVGAAGTIDPDTGTVRYATDSLPGWAGTPIADELTARLAGNLGERVRLAPVRVDNDVNAAALGETWAGAGRGRRHLLLVAAGTGLGGGLIRDGRVDHGARGGAGEVAHLPVPGAERLRCGCGRYGHLEAIASGTGLAAAYELATGERIAGQLVAERATVGDTTAQAVLDRAGTALGRTLAGLVTLLDPQAVLVAGGAGDALLPAAAIAYPAELPPAWADVPLLPAALGADSVAVGAARLAMEDL</sequence>